<dbReference type="AlphaFoldDB" id="A0A8J3C9P6"/>
<organism evidence="1 2">
    <name type="scientific">Longimycelium tulufanense</name>
    <dbReference type="NCBI Taxonomy" id="907463"/>
    <lineage>
        <taxon>Bacteria</taxon>
        <taxon>Bacillati</taxon>
        <taxon>Actinomycetota</taxon>
        <taxon>Actinomycetes</taxon>
        <taxon>Pseudonocardiales</taxon>
        <taxon>Pseudonocardiaceae</taxon>
        <taxon>Longimycelium</taxon>
    </lineage>
</organism>
<dbReference type="EMBL" id="BMMK01000001">
    <property type="protein sequence ID" value="GGM35338.1"/>
    <property type="molecule type" value="Genomic_DNA"/>
</dbReference>
<dbReference type="RefSeq" id="WP_189053040.1">
    <property type="nucleotide sequence ID" value="NZ_BMMK01000001.1"/>
</dbReference>
<gene>
    <name evidence="1" type="ORF">GCM10012275_03250</name>
</gene>
<protein>
    <submittedName>
        <fullName evidence="1">Uncharacterized protein</fullName>
    </submittedName>
</protein>
<reference evidence="1" key="1">
    <citation type="journal article" date="2014" name="Int. J. Syst. Evol. Microbiol.">
        <title>Complete genome sequence of Corynebacterium casei LMG S-19264T (=DSM 44701T), isolated from a smear-ripened cheese.</title>
        <authorList>
            <consortium name="US DOE Joint Genome Institute (JGI-PGF)"/>
            <person name="Walter F."/>
            <person name="Albersmeier A."/>
            <person name="Kalinowski J."/>
            <person name="Ruckert C."/>
        </authorList>
    </citation>
    <scope>NUCLEOTIDE SEQUENCE</scope>
    <source>
        <strain evidence="1">CGMCC 4.5737</strain>
    </source>
</reference>
<evidence type="ECO:0000313" key="1">
    <source>
        <dbReference type="EMBL" id="GGM35338.1"/>
    </source>
</evidence>
<accession>A0A8J3C9P6</accession>
<reference evidence="1" key="2">
    <citation type="submission" date="2020-09" db="EMBL/GenBank/DDBJ databases">
        <authorList>
            <person name="Sun Q."/>
            <person name="Zhou Y."/>
        </authorList>
    </citation>
    <scope>NUCLEOTIDE SEQUENCE</scope>
    <source>
        <strain evidence="1">CGMCC 4.5737</strain>
    </source>
</reference>
<name>A0A8J3C9P6_9PSEU</name>
<proteinExistence type="predicted"/>
<evidence type="ECO:0000313" key="2">
    <source>
        <dbReference type="Proteomes" id="UP000637578"/>
    </source>
</evidence>
<dbReference type="Proteomes" id="UP000637578">
    <property type="component" value="Unassembled WGS sequence"/>
</dbReference>
<comment type="caution">
    <text evidence="1">The sequence shown here is derived from an EMBL/GenBank/DDBJ whole genome shotgun (WGS) entry which is preliminary data.</text>
</comment>
<sequence length="64" mass="6948">MGPGVAFSQADRCAHHSYRPLLVQETADAIVAESLGRLEAVWCPFGGGWHVWAPALEKRSITSL</sequence>
<keyword evidence="2" id="KW-1185">Reference proteome</keyword>